<evidence type="ECO:0008006" key="7">
    <source>
        <dbReference type="Google" id="ProtNLM"/>
    </source>
</evidence>
<dbReference type="AlphaFoldDB" id="A0AA40DPQ5"/>
<organism evidence="5 6">
    <name type="scientific">Lasiosphaeris hirsuta</name>
    <dbReference type="NCBI Taxonomy" id="260670"/>
    <lineage>
        <taxon>Eukaryota</taxon>
        <taxon>Fungi</taxon>
        <taxon>Dikarya</taxon>
        <taxon>Ascomycota</taxon>
        <taxon>Pezizomycotina</taxon>
        <taxon>Sordariomycetes</taxon>
        <taxon>Sordariomycetidae</taxon>
        <taxon>Sordariales</taxon>
        <taxon>Lasiosphaeriaceae</taxon>
        <taxon>Lasiosphaeris</taxon>
    </lineage>
</organism>
<name>A0AA40DPQ5_9PEZI</name>
<dbReference type="Proteomes" id="UP001172102">
    <property type="component" value="Unassembled WGS sequence"/>
</dbReference>
<dbReference type="InterPro" id="IPR029058">
    <property type="entry name" value="AB_hydrolase_fold"/>
</dbReference>
<reference evidence="5" key="1">
    <citation type="submission" date="2023-06" db="EMBL/GenBank/DDBJ databases">
        <title>Genome-scale phylogeny and comparative genomics of the fungal order Sordariales.</title>
        <authorList>
            <consortium name="Lawrence Berkeley National Laboratory"/>
            <person name="Hensen N."/>
            <person name="Bonometti L."/>
            <person name="Westerberg I."/>
            <person name="Brannstrom I.O."/>
            <person name="Guillou S."/>
            <person name="Cros-Aarteil S."/>
            <person name="Calhoun S."/>
            <person name="Haridas S."/>
            <person name="Kuo A."/>
            <person name="Mondo S."/>
            <person name="Pangilinan J."/>
            <person name="Riley R."/>
            <person name="Labutti K."/>
            <person name="Andreopoulos B."/>
            <person name="Lipzen A."/>
            <person name="Chen C."/>
            <person name="Yanf M."/>
            <person name="Daum C."/>
            <person name="Ng V."/>
            <person name="Clum A."/>
            <person name="Steindorff A."/>
            <person name="Ohm R."/>
            <person name="Martin F."/>
            <person name="Silar P."/>
            <person name="Natvig D."/>
            <person name="Lalanne C."/>
            <person name="Gautier V."/>
            <person name="Ament-Velasquez S.L."/>
            <person name="Kruys A."/>
            <person name="Hutchinson M.I."/>
            <person name="Powell A.J."/>
            <person name="Barry K."/>
            <person name="Miller A.N."/>
            <person name="Grigoriev I.V."/>
            <person name="Debuchy R."/>
            <person name="Gladieux P."/>
            <person name="Thoren M.H."/>
            <person name="Johannesson H."/>
        </authorList>
    </citation>
    <scope>NUCLEOTIDE SEQUENCE</scope>
    <source>
        <strain evidence="5">SMH4607-1</strain>
    </source>
</reference>
<comment type="similarity">
    <text evidence="1">Belongs to the putative lipase ROG1 family.</text>
</comment>
<dbReference type="InterPro" id="IPR056884">
    <property type="entry name" value="NPHP3-like_N"/>
</dbReference>
<dbReference type="Gene3D" id="3.40.50.300">
    <property type="entry name" value="P-loop containing nucleotide triphosphate hydrolases"/>
    <property type="match status" value="1"/>
</dbReference>
<dbReference type="Pfam" id="PF24883">
    <property type="entry name" value="NPHP3_N"/>
    <property type="match status" value="1"/>
</dbReference>
<dbReference type="InterPro" id="IPR027417">
    <property type="entry name" value="P-loop_NTPase"/>
</dbReference>
<evidence type="ECO:0000256" key="2">
    <source>
        <dbReference type="ARBA" id="ARBA00022737"/>
    </source>
</evidence>
<evidence type="ECO:0000313" key="6">
    <source>
        <dbReference type="Proteomes" id="UP001172102"/>
    </source>
</evidence>
<feature type="domain" description="Nephrocystin 3-like N-terminal" evidence="4">
    <location>
        <begin position="238"/>
        <end position="410"/>
    </location>
</feature>
<evidence type="ECO:0000259" key="4">
    <source>
        <dbReference type="Pfam" id="PF24883"/>
    </source>
</evidence>
<evidence type="ECO:0000256" key="1">
    <source>
        <dbReference type="ARBA" id="ARBA00007920"/>
    </source>
</evidence>
<dbReference type="Gene3D" id="3.40.50.1820">
    <property type="entry name" value="alpha/beta hydrolase"/>
    <property type="match status" value="1"/>
</dbReference>
<sequence length="728" mass="82549">GLNLTNGSIVLVAGLGGHPLRTWQAADDTLWPRDLLPDYVSDIRVLSFNYNTTLKGSATQAGIREHAEELLMVLQNAKEDNVDALIRPVVFVGHSLGGLIIKHALYLAERKLDSKYKWLWEASRGVMFFSTPHYGMDKAQWRMFVRYVLQYDAPYQGAVPTEGMLVDVWDSADALVNISENFEPLQQYLAFETFVENKAMKGIGEPVNRIGRRGKKALYALCSDEVHSQSLNKKPTPDTCSWLEEIPEFKNWWNNEAGKQNLWITGPPACGKSYLAKHIIGELGPSASGEIVHCFLDGSLPDRGDLDSVLRATMHQALRLEPEIINDYLPPKSETEEGKMQPEDMWKEGKLRSLWPEIMGRVTARHPMTVVIDGFDELQTDDRKEFFNCLGQLEDMSTNPQNLKSLLLSREIQDVNPETAGNSFGRYNVKPTDTATDMRKSIDEGLGNVWATRRFGNRNLQNEICDKIQTHSDGVYLSATMITEDLIRNRDVKSGADMLSLLGSPTFPQSLTGIYDVMIDRISKKGSIADLLKQALLWAAFQREGLRPAEFNIAQAVGRAMEKHPNRKITRKELQDFLDDNSAITLEFHCGHLVRFQSGRLELVHKSLRTYLMMQDDGGERSEATLASICVTYLGMPQFQESGLKADYERMDLWESKVRKRVDSHKFVRYASLYWNDHICGAGRSWPAVVTDRVAENQALVEDSKTGYAESWTEVWWYFTMWPGKNFP</sequence>
<keyword evidence="2" id="KW-0677">Repeat</keyword>
<feature type="domain" description="DUF676" evidence="3">
    <location>
        <begin position="9"/>
        <end position="137"/>
    </location>
</feature>
<dbReference type="PANTHER" id="PTHR10039:SF14">
    <property type="entry name" value="NACHT DOMAIN-CONTAINING PROTEIN"/>
    <property type="match status" value="1"/>
</dbReference>
<comment type="caution">
    <text evidence="5">The sequence shown here is derived from an EMBL/GenBank/DDBJ whole genome shotgun (WGS) entry which is preliminary data.</text>
</comment>
<dbReference type="Pfam" id="PF05057">
    <property type="entry name" value="DUF676"/>
    <property type="match status" value="1"/>
</dbReference>
<evidence type="ECO:0000313" key="5">
    <source>
        <dbReference type="EMBL" id="KAK0708682.1"/>
    </source>
</evidence>
<dbReference type="SUPFAM" id="SSF53474">
    <property type="entry name" value="alpha/beta-Hydrolases"/>
    <property type="match status" value="1"/>
</dbReference>
<dbReference type="InterPro" id="IPR007751">
    <property type="entry name" value="DUF676_lipase-like"/>
</dbReference>
<keyword evidence="6" id="KW-1185">Reference proteome</keyword>
<dbReference type="PANTHER" id="PTHR10039">
    <property type="entry name" value="AMELOGENIN"/>
    <property type="match status" value="1"/>
</dbReference>
<proteinExistence type="inferred from homology"/>
<feature type="non-terminal residue" evidence="5">
    <location>
        <position position="1"/>
    </location>
</feature>
<accession>A0AA40DPQ5</accession>
<protein>
    <recommendedName>
        <fullName evidence="7">DUF676 domain-containing protein</fullName>
    </recommendedName>
</protein>
<evidence type="ECO:0000259" key="3">
    <source>
        <dbReference type="Pfam" id="PF05057"/>
    </source>
</evidence>
<dbReference type="SUPFAM" id="SSF52540">
    <property type="entry name" value="P-loop containing nucleoside triphosphate hydrolases"/>
    <property type="match status" value="1"/>
</dbReference>
<gene>
    <name evidence="5" type="ORF">B0H67DRAFT_457434</name>
</gene>
<dbReference type="EMBL" id="JAUKUA010000006">
    <property type="protein sequence ID" value="KAK0708682.1"/>
    <property type="molecule type" value="Genomic_DNA"/>
</dbReference>
<feature type="non-terminal residue" evidence="5">
    <location>
        <position position="728"/>
    </location>
</feature>